<reference evidence="3" key="1">
    <citation type="submission" date="2019-04" db="EMBL/GenBank/DDBJ databases">
        <title>Evolution of Biomass-Degrading Anaerobic Consortia Revealed by Metagenomics.</title>
        <authorList>
            <person name="Peng X."/>
        </authorList>
    </citation>
    <scope>NUCLEOTIDE SEQUENCE</scope>
    <source>
        <strain evidence="3">SIG13</strain>
    </source>
</reference>
<keyword evidence="1" id="KW-0812">Transmembrane</keyword>
<dbReference type="Pfam" id="PF02517">
    <property type="entry name" value="Rce1-like"/>
    <property type="match status" value="1"/>
</dbReference>
<dbReference type="GO" id="GO:0008237">
    <property type="term" value="F:metallopeptidase activity"/>
    <property type="evidence" value="ECO:0007669"/>
    <property type="project" value="UniProtKB-KW"/>
</dbReference>
<feature type="transmembrane region" description="Helical" evidence="1">
    <location>
        <begin position="222"/>
        <end position="241"/>
    </location>
</feature>
<dbReference type="Proteomes" id="UP000713479">
    <property type="component" value="Unassembled WGS sequence"/>
</dbReference>
<feature type="domain" description="CAAX prenyl protease 2/Lysostaphin resistance protein A-like" evidence="2">
    <location>
        <begin position="137"/>
        <end position="234"/>
    </location>
</feature>
<organism evidence="3 4">
    <name type="scientific">Methanobrevibacter millerae</name>
    <dbReference type="NCBI Taxonomy" id="230361"/>
    <lineage>
        <taxon>Archaea</taxon>
        <taxon>Methanobacteriati</taxon>
        <taxon>Methanobacteriota</taxon>
        <taxon>Methanomada group</taxon>
        <taxon>Methanobacteria</taxon>
        <taxon>Methanobacteriales</taxon>
        <taxon>Methanobacteriaceae</taxon>
        <taxon>Methanobrevibacter</taxon>
    </lineage>
</organism>
<evidence type="ECO:0000313" key="3">
    <source>
        <dbReference type="EMBL" id="MBE6510100.1"/>
    </source>
</evidence>
<feature type="transmembrane region" description="Helical" evidence="1">
    <location>
        <begin position="65"/>
        <end position="86"/>
    </location>
</feature>
<keyword evidence="1" id="KW-0472">Membrane</keyword>
<dbReference type="GO" id="GO:0080120">
    <property type="term" value="P:CAAX-box protein maturation"/>
    <property type="evidence" value="ECO:0007669"/>
    <property type="project" value="UniProtKB-ARBA"/>
</dbReference>
<feature type="transmembrane region" description="Helical" evidence="1">
    <location>
        <begin position="98"/>
        <end position="119"/>
    </location>
</feature>
<protein>
    <submittedName>
        <fullName evidence="3">CPBP family intramembrane metalloprotease</fullName>
    </submittedName>
</protein>
<keyword evidence="3" id="KW-0378">Hydrolase</keyword>
<feature type="transmembrane region" description="Helical" evidence="1">
    <location>
        <begin position="39"/>
        <end position="59"/>
    </location>
</feature>
<dbReference type="GO" id="GO:0004175">
    <property type="term" value="F:endopeptidase activity"/>
    <property type="evidence" value="ECO:0007669"/>
    <property type="project" value="UniProtKB-ARBA"/>
</dbReference>
<feature type="transmembrane region" description="Helical" evidence="1">
    <location>
        <begin position="173"/>
        <end position="191"/>
    </location>
</feature>
<dbReference type="EMBL" id="SUTF01000003">
    <property type="protein sequence ID" value="MBE6510100.1"/>
    <property type="molecule type" value="Genomic_DNA"/>
</dbReference>
<evidence type="ECO:0000313" key="4">
    <source>
        <dbReference type="Proteomes" id="UP000713479"/>
    </source>
</evidence>
<evidence type="ECO:0000259" key="2">
    <source>
        <dbReference type="Pfam" id="PF02517"/>
    </source>
</evidence>
<dbReference type="InterPro" id="IPR003675">
    <property type="entry name" value="Rce1/LyrA-like_dom"/>
</dbReference>
<comment type="caution">
    <text evidence="3">The sequence shown here is derived from an EMBL/GenBank/DDBJ whole genome shotgun (WGS) entry which is preliminary data.</text>
</comment>
<accession>A0A8T3VJP0</accession>
<evidence type="ECO:0000256" key="1">
    <source>
        <dbReference type="SAM" id="Phobius"/>
    </source>
</evidence>
<proteinExistence type="predicted"/>
<keyword evidence="1" id="KW-1133">Transmembrane helix</keyword>
<gene>
    <name evidence="3" type="ORF">E7Z74_02340</name>
</gene>
<sequence length="242" mass="27549">MNFFDVVNVFNLKEKFEFLEDGIDFPFYNNIPKLSTWEWAILVVGVILFWAIISVPSFLPEYRPFLYFLVTVVPALYVCKGNYSIFFKKVRARDIKTIILCLIGYVIYSAIIILVLYLVGAPATDDAALKAGASKAIYFIGLVLQLFGEEFFKISLLLIVMYLVYNFTDNRNLAIRIGIFITLLLFGLAHLSAYGNLLQVVLLQGFGSIFDLYAYMKTKNVFVSYIFHLAVDLFGSLHVLMG</sequence>
<name>A0A8T3VJP0_9EURY</name>
<keyword evidence="3" id="KW-0645">Protease</keyword>
<dbReference type="AlphaFoldDB" id="A0A8T3VJP0"/>
<keyword evidence="3" id="KW-0482">Metalloprotease</keyword>
<feature type="transmembrane region" description="Helical" evidence="1">
    <location>
        <begin position="139"/>
        <end position="164"/>
    </location>
</feature>